<protein>
    <submittedName>
        <fullName evidence="5">Lysyl-tRNA synthetase-related protein</fullName>
    </submittedName>
</protein>
<gene>
    <name evidence="5" type="ORF">AM571_CH03961</name>
</gene>
<dbReference type="Proteomes" id="UP000185109">
    <property type="component" value="Chromosome"/>
</dbReference>
<reference evidence="5 6" key="1">
    <citation type="submission" date="2016-09" db="EMBL/GenBank/DDBJ databases">
        <title>The complete genome sequences of Rhizobium gallicum, symbiovars gallicum and phaseoli, symbionts associated to common bean (Phaseolus vulgaris).</title>
        <authorList>
            <person name="Bustos P."/>
            <person name="Santamaria R.I."/>
            <person name="Perez-Carrascal O.M."/>
            <person name="Juarez S."/>
            <person name="Lozano L."/>
            <person name="Martinez-Flores I."/>
            <person name="Martinez-Romero E."/>
            <person name="Cevallos M."/>
            <person name="Romero D."/>
            <person name="Davila G."/>
            <person name="Gonzalez V."/>
        </authorList>
    </citation>
    <scope>NUCLEOTIDE SEQUENCE [LARGE SCALE GENOMIC DNA]</scope>
    <source>
        <strain evidence="5 6">8C-3</strain>
    </source>
</reference>
<dbReference type="GO" id="GO:0006430">
    <property type="term" value="P:lysyl-tRNA aminoacylation"/>
    <property type="evidence" value="ECO:0007669"/>
    <property type="project" value="InterPro"/>
</dbReference>
<evidence type="ECO:0000256" key="1">
    <source>
        <dbReference type="ARBA" id="ARBA00022598"/>
    </source>
</evidence>
<proteinExistence type="predicted"/>
<dbReference type="InterPro" id="IPR006195">
    <property type="entry name" value="aa-tRNA-synth_II"/>
</dbReference>
<dbReference type="AlphaFoldDB" id="A0A1L5P9G3"/>
<dbReference type="PANTHER" id="PTHR42918">
    <property type="entry name" value="LYSYL-TRNA SYNTHETASE"/>
    <property type="match status" value="1"/>
</dbReference>
<organism evidence="5 6">
    <name type="scientific">Rhizobium etli 8C-3</name>
    <dbReference type="NCBI Taxonomy" id="538025"/>
    <lineage>
        <taxon>Bacteria</taxon>
        <taxon>Pseudomonadati</taxon>
        <taxon>Pseudomonadota</taxon>
        <taxon>Alphaproteobacteria</taxon>
        <taxon>Hyphomicrobiales</taxon>
        <taxon>Rhizobiaceae</taxon>
        <taxon>Rhizobium/Agrobacterium group</taxon>
        <taxon>Rhizobium</taxon>
    </lineage>
</organism>
<keyword evidence="5" id="KW-0030">Aminoacyl-tRNA synthetase</keyword>
<dbReference type="EMBL" id="CP017241">
    <property type="protein sequence ID" value="APO76740.1"/>
    <property type="molecule type" value="Genomic_DNA"/>
</dbReference>
<dbReference type="PROSITE" id="PS50862">
    <property type="entry name" value="AA_TRNA_LIGASE_II"/>
    <property type="match status" value="1"/>
</dbReference>
<dbReference type="GO" id="GO:0000049">
    <property type="term" value="F:tRNA binding"/>
    <property type="evidence" value="ECO:0007669"/>
    <property type="project" value="TreeGrafter"/>
</dbReference>
<dbReference type="PANTHER" id="PTHR42918:SF6">
    <property type="entry name" value="ELONGATION FACTOR P--(R)-BETA-LYSINE LIGASE"/>
    <property type="match status" value="1"/>
</dbReference>
<evidence type="ECO:0000313" key="6">
    <source>
        <dbReference type="Proteomes" id="UP000185109"/>
    </source>
</evidence>
<name>A0A1L5P9G3_RHIET</name>
<dbReference type="GO" id="GO:0005829">
    <property type="term" value="C:cytosol"/>
    <property type="evidence" value="ECO:0007669"/>
    <property type="project" value="TreeGrafter"/>
</dbReference>
<dbReference type="GO" id="GO:0004824">
    <property type="term" value="F:lysine-tRNA ligase activity"/>
    <property type="evidence" value="ECO:0007669"/>
    <property type="project" value="InterPro"/>
</dbReference>
<sequence>MNLTGAKASPWWTPSVHADRRPFLIGRNAIQAALRSHFARKDFIEVDPATLQVSPGNEAHLHAFATEALTTDGQAAASLYLHTSPEFACKKLLAAGEQRIACFAHVYRNRERGPFHHPEFTMLEWYRAGESYETLMTDCLQVLALAAETVKAPKLIYRGAETDPFAGPERISVADAFERYAGIALLASVAADGSTDREYLACELRRNGMRVSADDGWADLFSRVLVEKIEPHLGFGRVTILDEYPVSEAALARPSARDPRVAERFELYACGVELANGFGELTNAAEQRRRFELEMAEKARVYGERYPLDEDFLDALSIMPEASGIALGFDRLVMLATGASRIDQVLWAPVAEYR</sequence>
<keyword evidence="1" id="KW-0436">Ligase</keyword>
<evidence type="ECO:0000313" key="5">
    <source>
        <dbReference type="EMBL" id="APO76740.1"/>
    </source>
</evidence>
<dbReference type="InterPro" id="IPR045864">
    <property type="entry name" value="aa-tRNA-synth_II/BPL/LPL"/>
</dbReference>
<evidence type="ECO:0000256" key="2">
    <source>
        <dbReference type="ARBA" id="ARBA00022741"/>
    </source>
</evidence>
<dbReference type="InterPro" id="IPR004364">
    <property type="entry name" value="Aa-tRNA-synt_II"/>
</dbReference>
<keyword evidence="2" id="KW-0547">Nucleotide-binding</keyword>
<dbReference type="Pfam" id="PF00152">
    <property type="entry name" value="tRNA-synt_2"/>
    <property type="match status" value="1"/>
</dbReference>
<dbReference type="InterPro" id="IPR004525">
    <property type="entry name" value="EpmA"/>
</dbReference>
<dbReference type="Gene3D" id="3.30.930.10">
    <property type="entry name" value="Bira Bifunctional Protein, Domain 2"/>
    <property type="match status" value="1"/>
</dbReference>
<dbReference type="NCBIfam" id="TIGR00462">
    <property type="entry name" value="genX"/>
    <property type="match status" value="1"/>
</dbReference>
<evidence type="ECO:0000259" key="4">
    <source>
        <dbReference type="PROSITE" id="PS50862"/>
    </source>
</evidence>
<dbReference type="SUPFAM" id="SSF55681">
    <property type="entry name" value="Class II aaRS and biotin synthetases"/>
    <property type="match status" value="1"/>
</dbReference>
<dbReference type="RefSeq" id="WP_074062862.1">
    <property type="nucleotide sequence ID" value="NZ_CP017241.1"/>
</dbReference>
<dbReference type="GO" id="GO:0005524">
    <property type="term" value="F:ATP binding"/>
    <property type="evidence" value="ECO:0007669"/>
    <property type="project" value="UniProtKB-KW"/>
</dbReference>
<evidence type="ECO:0000256" key="3">
    <source>
        <dbReference type="ARBA" id="ARBA00022840"/>
    </source>
</evidence>
<accession>A0A1L5P9G3</accession>
<keyword evidence="3" id="KW-0067">ATP-binding</keyword>
<feature type="domain" description="Aminoacyl-transfer RNA synthetases class-II family profile" evidence="4">
    <location>
        <begin position="27"/>
        <end position="349"/>
    </location>
</feature>